<dbReference type="Proteomes" id="UP000286415">
    <property type="component" value="Unassembled WGS sequence"/>
</dbReference>
<reference evidence="1 2" key="1">
    <citation type="journal article" date="2018" name="Biotechnol. Adv.">
        <title>Improved genomic resources and new bioinformatic workflow for the carcinogenic parasite Clonorchis sinensis: Biotechnological implications.</title>
        <authorList>
            <person name="Wang D."/>
            <person name="Korhonen P.K."/>
            <person name="Gasser R.B."/>
            <person name="Young N.D."/>
        </authorList>
    </citation>
    <scope>NUCLEOTIDE SEQUENCE [LARGE SCALE GENOMIC DNA]</scope>
    <source>
        <strain evidence="1">Cs-k2</strain>
    </source>
</reference>
<dbReference type="AlphaFoldDB" id="A0A3R7JX41"/>
<comment type="caution">
    <text evidence="1">The sequence shown here is derived from an EMBL/GenBank/DDBJ whole genome shotgun (WGS) entry which is preliminary data.</text>
</comment>
<protein>
    <submittedName>
        <fullName evidence="1">Uncharacterized protein</fullName>
    </submittedName>
</protein>
<dbReference type="EMBL" id="NIRI02000005">
    <property type="protein sequence ID" value="KAG5454900.1"/>
    <property type="molecule type" value="Genomic_DNA"/>
</dbReference>
<organism evidence="1 2">
    <name type="scientific">Clonorchis sinensis</name>
    <name type="common">Chinese liver fluke</name>
    <dbReference type="NCBI Taxonomy" id="79923"/>
    <lineage>
        <taxon>Eukaryota</taxon>
        <taxon>Metazoa</taxon>
        <taxon>Spiralia</taxon>
        <taxon>Lophotrochozoa</taxon>
        <taxon>Platyhelminthes</taxon>
        <taxon>Trematoda</taxon>
        <taxon>Digenea</taxon>
        <taxon>Opisthorchiida</taxon>
        <taxon>Opisthorchiata</taxon>
        <taxon>Opisthorchiidae</taxon>
        <taxon>Clonorchis</taxon>
    </lineage>
</organism>
<name>A0A3R7JX41_CLOSI</name>
<accession>A0A3R7JX41</accession>
<proteinExistence type="predicted"/>
<evidence type="ECO:0000313" key="2">
    <source>
        <dbReference type="Proteomes" id="UP000286415"/>
    </source>
</evidence>
<evidence type="ECO:0000313" key="1">
    <source>
        <dbReference type="EMBL" id="KAG5454900.1"/>
    </source>
</evidence>
<sequence>MFASSANAPTALYAARPASIISSLVGLDSVRLCRCISSFTLTWQVTLVNCKWTLSTGYVPSKKDLAQQSVQPRECTSQPLLQIDKKHRRALSCSHPGRFEPPQSLLAVSRCIELRCRSFFHGVPVHLPRATSSRIQDHLRPVSEVGLQCCQLTPVGIQASRLRDVLEIPQESSDTPLSKACGHGTFIYVLATGPNTNKAVTSH</sequence>
<gene>
    <name evidence="1" type="ORF">CSKR_100431</name>
</gene>
<dbReference type="InParanoid" id="A0A3R7JX41"/>
<reference evidence="1 2" key="2">
    <citation type="journal article" date="2021" name="Genomics">
        <title>High-quality reference genome for Clonorchis sinensis.</title>
        <authorList>
            <person name="Young N.D."/>
            <person name="Stroehlein A.J."/>
            <person name="Kinkar L."/>
            <person name="Wang T."/>
            <person name="Sohn W.M."/>
            <person name="Chang B.C.H."/>
            <person name="Kaur P."/>
            <person name="Weisz D."/>
            <person name="Dudchenko O."/>
            <person name="Aiden E.L."/>
            <person name="Korhonen P.K."/>
            <person name="Gasser R.B."/>
        </authorList>
    </citation>
    <scope>NUCLEOTIDE SEQUENCE [LARGE SCALE GENOMIC DNA]</scope>
    <source>
        <strain evidence="1">Cs-k2</strain>
    </source>
</reference>
<keyword evidence="2" id="KW-1185">Reference proteome</keyword>